<dbReference type="RefSeq" id="WP_164000044.1">
    <property type="nucleotide sequence ID" value="NZ_WXXP01000010.1"/>
</dbReference>
<accession>A0A6P0DJT7</accession>
<organism evidence="1 2">
    <name type="scientific">Rhizobium leguminosarum</name>
    <dbReference type="NCBI Taxonomy" id="384"/>
    <lineage>
        <taxon>Bacteria</taxon>
        <taxon>Pseudomonadati</taxon>
        <taxon>Pseudomonadota</taxon>
        <taxon>Alphaproteobacteria</taxon>
        <taxon>Hyphomicrobiales</taxon>
        <taxon>Rhizobiaceae</taxon>
        <taxon>Rhizobium/Agrobacterium group</taxon>
        <taxon>Rhizobium</taxon>
    </lineage>
</organism>
<name>A0A6P0DJT7_RHILE</name>
<proteinExistence type="predicted"/>
<gene>
    <name evidence="1" type="ORF">GUK36_22615</name>
</gene>
<dbReference type="Proteomes" id="UP000471409">
    <property type="component" value="Unassembled WGS sequence"/>
</dbReference>
<evidence type="ECO:0000313" key="1">
    <source>
        <dbReference type="EMBL" id="NEK52222.1"/>
    </source>
</evidence>
<sequence>MKLLGTIHDLLERHLASICEEDVRQDALRYLRGLKSLLAIPVDMTPRNAIPLEDHVSQRVERAVAVTRNRQIADARRVHQSAAGVFGWDNYDDIN</sequence>
<dbReference type="AlphaFoldDB" id="A0A6P0DJT7"/>
<reference evidence="1 2" key="1">
    <citation type="submission" date="2020-01" db="EMBL/GenBank/DDBJ databases">
        <title>Rhizobium genotypes associated with high levels of biological nitrogen fixation by grain legumes in a temperate-maritime cropping system.</title>
        <authorList>
            <person name="Maluk M."/>
            <person name="Francesc Ferrando Molina F."/>
            <person name="Lopez Del Egido L."/>
            <person name="Lafos M."/>
            <person name="Langarica-Fuentes A."/>
            <person name="Gebre Yohannes G."/>
            <person name="Young M.W."/>
            <person name="Martin P."/>
            <person name="Gantlett R."/>
            <person name="Kenicer G."/>
            <person name="Hawes C."/>
            <person name="Begg G.S."/>
            <person name="Quilliam R.S."/>
            <person name="Squire G.R."/>
            <person name="Poole P.S."/>
            <person name="Young P.W."/>
            <person name="Iannetta P.M."/>
            <person name="James E.K."/>
        </authorList>
    </citation>
    <scope>NUCLEOTIDE SEQUENCE [LARGE SCALE GENOMIC DNA]</scope>
    <source>
        <strain evidence="1 2">JHI944</strain>
    </source>
</reference>
<protein>
    <submittedName>
        <fullName evidence="1">Uncharacterized protein</fullName>
    </submittedName>
</protein>
<comment type="caution">
    <text evidence="1">The sequence shown here is derived from an EMBL/GenBank/DDBJ whole genome shotgun (WGS) entry which is preliminary data.</text>
</comment>
<dbReference type="EMBL" id="WXXP01000010">
    <property type="protein sequence ID" value="NEK52222.1"/>
    <property type="molecule type" value="Genomic_DNA"/>
</dbReference>
<evidence type="ECO:0000313" key="2">
    <source>
        <dbReference type="Proteomes" id="UP000471409"/>
    </source>
</evidence>